<dbReference type="SUPFAM" id="SSF47384">
    <property type="entry name" value="Homodimeric domain of signal transducing histidine kinase"/>
    <property type="match status" value="1"/>
</dbReference>
<evidence type="ECO:0000259" key="12">
    <source>
        <dbReference type="PROSITE" id="PS50109"/>
    </source>
</evidence>
<dbReference type="AlphaFoldDB" id="A0A6M1T1S7"/>
<dbReference type="InterPro" id="IPR003594">
    <property type="entry name" value="HATPase_dom"/>
</dbReference>
<dbReference type="FunFam" id="1.10.287.130:FF:000002">
    <property type="entry name" value="Two-component osmosensing histidine kinase"/>
    <property type="match status" value="1"/>
</dbReference>
<dbReference type="PANTHER" id="PTHR45339:SF1">
    <property type="entry name" value="HYBRID SIGNAL TRANSDUCTION HISTIDINE KINASE J"/>
    <property type="match status" value="1"/>
</dbReference>
<evidence type="ECO:0000259" key="13">
    <source>
        <dbReference type="PROSITE" id="PS50110"/>
    </source>
</evidence>
<evidence type="ECO:0000256" key="8">
    <source>
        <dbReference type="ARBA" id="ARBA00023012"/>
    </source>
</evidence>
<dbReference type="Gene3D" id="3.40.50.2300">
    <property type="match status" value="2"/>
</dbReference>
<dbReference type="CDD" id="cd16922">
    <property type="entry name" value="HATPase_EvgS-ArcB-TorS-like"/>
    <property type="match status" value="1"/>
</dbReference>
<dbReference type="InterPro" id="IPR036890">
    <property type="entry name" value="HATPase_C_sf"/>
</dbReference>
<accession>A0A6M1T1S7</accession>
<dbReference type="SMART" id="SM00388">
    <property type="entry name" value="HisKA"/>
    <property type="match status" value="1"/>
</dbReference>
<dbReference type="PRINTS" id="PR00344">
    <property type="entry name" value="BCTRLSENSOR"/>
</dbReference>
<comment type="caution">
    <text evidence="14">The sequence shown here is derived from an EMBL/GenBank/DDBJ whole genome shotgun (WGS) entry which is preliminary data.</text>
</comment>
<reference evidence="14 15" key="1">
    <citation type="submission" date="2020-02" db="EMBL/GenBank/DDBJ databases">
        <title>Aliifodinibius halophilus 2W32, complete genome.</title>
        <authorList>
            <person name="Li Y."/>
            <person name="Wu S."/>
        </authorList>
    </citation>
    <scope>NUCLEOTIDE SEQUENCE [LARGE SCALE GENOMIC DNA]</scope>
    <source>
        <strain evidence="14 15">2W32</strain>
    </source>
</reference>
<dbReference type="PANTHER" id="PTHR45339">
    <property type="entry name" value="HYBRID SIGNAL TRANSDUCTION HISTIDINE KINASE J"/>
    <property type="match status" value="1"/>
</dbReference>
<evidence type="ECO:0000256" key="11">
    <source>
        <dbReference type="PROSITE-ProRule" id="PRU00169"/>
    </source>
</evidence>
<evidence type="ECO:0000256" key="1">
    <source>
        <dbReference type="ARBA" id="ARBA00000085"/>
    </source>
</evidence>
<dbReference type="GO" id="GO:0000155">
    <property type="term" value="F:phosphorelay sensor kinase activity"/>
    <property type="evidence" value="ECO:0007669"/>
    <property type="project" value="InterPro"/>
</dbReference>
<dbReference type="Pfam" id="PF00512">
    <property type="entry name" value="HisKA"/>
    <property type="match status" value="1"/>
</dbReference>
<comment type="catalytic activity">
    <reaction evidence="1">
        <text>ATP + protein L-histidine = ADP + protein N-phospho-L-histidine.</text>
        <dbReference type="EC" id="2.7.13.3"/>
    </reaction>
</comment>
<dbReference type="FunFam" id="3.30.565.10:FF:000010">
    <property type="entry name" value="Sensor histidine kinase RcsC"/>
    <property type="match status" value="1"/>
</dbReference>
<evidence type="ECO:0000256" key="9">
    <source>
        <dbReference type="ARBA" id="ARBA00064003"/>
    </source>
</evidence>
<dbReference type="InterPro" id="IPR003661">
    <property type="entry name" value="HisK_dim/P_dom"/>
</dbReference>
<keyword evidence="6" id="KW-0418">Kinase</keyword>
<evidence type="ECO:0000256" key="5">
    <source>
        <dbReference type="ARBA" id="ARBA00022741"/>
    </source>
</evidence>
<dbReference type="CDD" id="cd00082">
    <property type="entry name" value="HisKA"/>
    <property type="match status" value="1"/>
</dbReference>
<dbReference type="Pfam" id="PF00072">
    <property type="entry name" value="Response_reg"/>
    <property type="match status" value="2"/>
</dbReference>
<proteinExistence type="predicted"/>
<dbReference type="InterPro" id="IPR011006">
    <property type="entry name" value="CheY-like_superfamily"/>
</dbReference>
<evidence type="ECO:0000313" key="14">
    <source>
        <dbReference type="EMBL" id="NGP87957.1"/>
    </source>
</evidence>
<dbReference type="SMART" id="SM00387">
    <property type="entry name" value="HATPase_c"/>
    <property type="match status" value="1"/>
</dbReference>
<dbReference type="CDD" id="cd17546">
    <property type="entry name" value="REC_hyHK_CKI1_RcsC-like"/>
    <property type="match status" value="1"/>
</dbReference>
<dbReference type="Gene3D" id="3.30.565.10">
    <property type="entry name" value="Histidine kinase-like ATPase, C-terminal domain"/>
    <property type="match status" value="1"/>
</dbReference>
<keyword evidence="4" id="KW-0808">Transferase</keyword>
<keyword evidence="3 11" id="KW-0597">Phosphoprotein</keyword>
<dbReference type="PROSITE" id="PS50110">
    <property type="entry name" value="RESPONSE_REGULATORY"/>
    <property type="match status" value="2"/>
</dbReference>
<dbReference type="Proteomes" id="UP000479132">
    <property type="component" value="Unassembled WGS sequence"/>
</dbReference>
<sequence length="589" mass="66521">MGHNHILIVDDNESIHEDIETILSNSSGDSDPELQQIEDDLFSDMSEHKEEAVAQVDYEIDHAYQGEEAVDMVAEAQEKNNPYSLVFMDIRMPPGIDGIQAIKKIWENYPYTEVVICTAYSDYSLDEIIQNLGTTDKLLFIKKPFDATALKQMALTQTTKWQLQQETISYTEKLEEKVNERTKQLNKSVEKYKKMKEKAEEASATKSIFLANMSHEIRTPMNGVIGMNDLLMETDLDEEQKELSQLVKRSAESLLRVINDILDFSKIEAGKMEIEKIPFNIRDVVKEVVEIITFSSDEKGLDISYTVDDDIPQKLLGDPTRLRQILLNYGSNAVKFTEEGYVSFNVELIKSEAKENLVQFSVVDTGTGISEEKQTDIFGSFSQADSSTTRKFGGTGLGLAICRQLAELMDGEVGVESELGEGSTFYCTVPLQEVEDQQEDEEAPDKEDSDELSIFPEELHVLVAEDNKINQMVATKILEKEGMNIDIVETGREAVDAVDKKDYAFVLMDIQMPEMDGYEATEKIREKEKETGNHLPIIALTASAMEEDRQLCLDAGMDDYVPKPIDKQELMRVLKEIVVNNSNHRISSN</sequence>
<keyword evidence="15" id="KW-1185">Reference proteome</keyword>
<dbReference type="InterPro" id="IPR001789">
    <property type="entry name" value="Sig_transdc_resp-reg_receiver"/>
</dbReference>
<gene>
    <name evidence="14" type="ORF">G3569_06300</name>
</gene>
<dbReference type="EMBL" id="JAALLS010000006">
    <property type="protein sequence ID" value="NGP87957.1"/>
    <property type="molecule type" value="Genomic_DNA"/>
</dbReference>
<comment type="subunit">
    <text evidence="9">At low DSF concentrations, interacts with RpfF.</text>
</comment>
<name>A0A6M1T1S7_9BACT</name>
<evidence type="ECO:0000256" key="4">
    <source>
        <dbReference type="ARBA" id="ARBA00022679"/>
    </source>
</evidence>
<evidence type="ECO:0000256" key="7">
    <source>
        <dbReference type="ARBA" id="ARBA00022840"/>
    </source>
</evidence>
<feature type="domain" description="Response regulatory" evidence="13">
    <location>
        <begin position="460"/>
        <end position="578"/>
    </location>
</feature>
<evidence type="ECO:0000256" key="6">
    <source>
        <dbReference type="ARBA" id="ARBA00022777"/>
    </source>
</evidence>
<dbReference type="InterPro" id="IPR036097">
    <property type="entry name" value="HisK_dim/P_sf"/>
</dbReference>
<keyword evidence="8" id="KW-0902">Two-component regulatory system</keyword>
<dbReference type="InterPro" id="IPR005467">
    <property type="entry name" value="His_kinase_dom"/>
</dbReference>
<organism evidence="14 15">
    <name type="scientific">Fodinibius halophilus</name>
    <dbReference type="NCBI Taxonomy" id="1736908"/>
    <lineage>
        <taxon>Bacteria</taxon>
        <taxon>Pseudomonadati</taxon>
        <taxon>Balneolota</taxon>
        <taxon>Balneolia</taxon>
        <taxon>Balneolales</taxon>
        <taxon>Balneolaceae</taxon>
        <taxon>Fodinibius</taxon>
    </lineage>
</organism>
<evidence type="ECO:0000256" key="3">
    <source>
        <dbReference type="ARBA" id="ARBA00022553"/>
    </source>
</evidence>
<evidence type="ECO:0000313" key="15">
    <source>
        <dbReference type="Proteomes" id="UP000479132"/>
    </source>
</evidence>
<feature type="domain" description="Histidine kinase" evidence="12">
    <location>
        <begin position="212"/>
        <end position="433"/>
    </location>
</feature>
<evidence type="ECO:0000256" key="2">
    <source>
        <dbReference type="ARBA" id="ARBA00012438"/>
    </source>
</evidence>
<dbReference type="InterPro" id="IPR004358">
    <property type="entry name" value="Sig_transdc_His_kin-like_C"/>
</dbReference>
<dbReference type="SMART" id="SM00448">
    <property type="entry name" value="REC"/>
    <property type="match status" value="2"/>
</dbReference>
<dbReference type="GO" id="GO:0005524">
    <property type="term" value="F:ATP binding"/>
    <property type="evidence" value="ECO:0007669"/>
    <property type="project" value="UniProtKB-KW"/>
</dbReference>
<dbReference type="Pfam" id="PF02518">
    <property type="entry name" value="HATPase_c"/>
    <property type="match status" value="1"/>
</dbReference>
<keyword evidence="7" id="KW-0067">ATP-binding</keyword>
<dbReference type="Gene3D" id="1.10.287.130">
    <property type="match status" value="1"/>
</dbReference>
<dbReference type="PROSITE" id="PS50109">
    <property type="entry name" value="HIS_KIN"/>
    <property type="match status" value="1"/>
</dbReference>
<dbReference type="SUPFAM" id="SSF52172">
    <property type="entry name" value="CheY-like"/>
    <property type="match status" value="2"/>
</dbReference>
<feature type="domain" description="Response regulatory" evidence="13">
    <location>
        <begin position="5"/>
        <end position="158"/>
    </location>
</feature>
<dbReference type="RefSeq" id="WP_165267199.1">
    <property type="nucleotide sequence ID" value="NZ_JAALLS010000006.1"/>
</dbReference>
<keyword evidence="5" id="KW-0547">Nucleotide-binding</keyword>
<feature type="modified residue" description="4-aspartylphosphate" evidence="11">
    <location>
        <position position="509"/>
    </location>
</feature>
<evidence type="ECO:0000256" key="10">
    <source>
        <dbReference type="ARBA" id="ARBA00068150"/>
    </source>
</evidence>
<dbReference type="SUPFAM" id="SSF55874">
    <property type="entry name" value="ATPase domain of HSP90 chaperone/DNA topoisomerase II/histidine kinase"/>
    <property type="match status" value="1"/>
</dbReference>
<feature type="modified residue" description="4-aspartylphosphate" evidence="11">
    <location>
        <position position="89"/>
    </location>
</feature>
<dbReference type="EC" id="2.7.13.3" evidence="2"/>
<protein>
    <recommendedName>
        <fullName evidence="10">Sensory/regulatory protein RpfC</fullName>
        <ecNumber evidence="2">2.7.13.3</ecNumber>
    </recommendedName>
</protein>